<dbReference type="AlphaFoldDB" id="A0A813FYD3"/>
<name>A0A813FYD3_POLGL</name>
<evidence type="ECO:0000256" key="3">
    <source>
        <dbReference type="ARBA" id="ARBA00023110"/>
    </source>
</evidence>
<feature type="repeat" description="TPR" evidence="5">
    <location>
        <begin position="123"/>
        <end position="156"/>
    </location>
</feature>
<dbReference type="InterPro" id="IPR019734">
    <property type="entry name" value="TPR_rpt"/>
</dbReference>
<dbReference type="Gene3D" id="1.25.40.10">
    <property type="entry name" value="Tetratricopeptide repeat domain"/>
    <property type="match status" value="1"/>
</dbReference>
<proteinExistence type="predicted"/>
<dbReference type="PANTHER" id="PTHR46512:SF9">
    <property type="entry name" value="PEPTIDYLPROLYL ISOMERASE"/>
    <property type="match status" value="1"/>
</dbReference>
<keyword evidence="4" id="KW-0413">Isomerase</keyword>
<evidence type="ECO:0000313" key="8">
    <source>
        <dbReference type="Proteomes" id="UP000654075"/>
    </source>
</evidence>
<dbReference type="SUPFAM" id="SSF48452">
    <property type="entry name" value="TPR-like"/>
    <property type="match status" value="1"/>
</dbReference>
<dbReference type="Proteomes" id="UP000654075">
    <property type="component" value="Unassembled WGS sequence"/>
</dbReference>
<comment type="catalytic activity">
    <reaction evidence="1">
        <text>[protein]-peptidylproline (omega=180) = [protein]-peptidylproline (omega=0)</text>
        <dbReference type="Rhea" id="RHEA:16237"/>
        <dbReference type="Rhea" id="RHEA-COMP:10747"/>
        <dbReference type="Rhea" id="RHEA-COMP:10748"/>
        <dbReference type="ChEBI" id="CHEBI:83833"/>
        <dbReference type="ChEBI" id="CHEBI:83834"/>
        <dbReference type="EC" id="5.2.1.8"/>
    </reaction>
</comment>
<evidence type="ECO:0000256" key="5">
    <source>
        <dbReference type="PROSITE-ProRule" id="PRU00339"/>
    </source>
</evidence>
<dbReference type="OrthoDB" id="2423701at2759"/>
<keyword evidence="5" id="KW-0802">TPR repeat</keyword>
<feature type="non-terminal residue" evidence="7">
    <location>
        <position position="306"/>
    </location>
</feature>
<evidence type="ECO:0000256" key="6">
    <source>
        <dbReference type="SAM" id="MobiDB-lite"/>
    </source>
</evidence>
<dbReference type="InterPro" id="IPR050754">
    <property type="entry name" value="FKBP4/5/8-like"/>
</dbReference>
<feature type="compositionally biased region" description="Acidic residues" evidence="6">
    <location>
        <begin position="259"/>
        <end position="270"/>
    </location>
</feature>
<keyword evidence="3" id="KW-0697">Rotamase</keyword>
<evidence type="ECO:0000256" key="2">
    <source>
        <dbReference type="ARBA" id="ARBA00013194"/>
    </source>
</evidence>
<dbReference type="PROSITE" id="PS50005">
    <property type="entry name" value="TPR"/>
    <property type="match status" value="1"/>
</dbReference>
<evidence type="ECO:0000256" key="1">
    <source>
        <dbReference type="ARBA" id="ARBA00000971"/>
    </source>
</evidence>
<feature type="compositionally biased region" description="Acidic residues" evidence="6">
    <location>
        <begin position="221"/>
        <end position="234"/>
    </location>
</feature>
<protein>
    <recommendedName>
        <fullName evidence="2">peptidylprolyl isomerase</fullName>
        <ecNumber evidence="2">5.2.1.8</ecNumber>
    </recommendedName>
</protein>
<accession>A0A813FYD3</accession>
<dbReference type="EC" id="5.2.1.8" evidence="2"/>
<organism evidence="7 8">
    <name type="scientific">Polarella glacialis</name>
    <name type="common">Dinoflagellate</name>
    <dbReference type="NCBI Taxonomy" id="89957"/>
    <lineage>
        <taxon>Eukaryota</taxon>
        <taxon>Sar</taxon>
        <taxon>Alveolata</taxon>
        <taxon>Dinophyceae</taxon>
        <taxon>Suessiales</taxon>
        <taxon>Suessiaceae</taxon>
        <taxon>Polarella</taxon>
    </lineage>
</organism>
<reference evidence="7" key="1">
    <citation type="submission" date="2021-02" db="EMBL/GenBank/DDBJ databases">
        <authorList>
            <person name="Dougan E. K."/>
            <person name="Rhodes N."/>
            <person name="Thang M."/>
            <person name="Chan C."/>
        </authorList>
    </citation>
    <scope>NUCLEOTIDE SEQUENCE</scope>
</reference>
<keyword evidence="8" id="KW-1185">Reference proteome</keyword>
<dbReference type="PANTHER" id="PTHR46512">
    <property type="entry name" value="PEPTIDYLPROLYL ISOMERASE"/>
    <property type="match status" value="1"/>
</dbReference>
<dbReference type="SMART" id="SM00028">
    <property type="entry name" value="TPR"/>
    <property type="match status" value="3"/>
</dbReference>
<evidence type="ECO:0000256" key="4">
    <source>
        <dbReference type="ARBA" id="ARBA00023235"/>
    </source>
</evidence>
<sequence>CTLDHEHGPNCVRPTGSCSHDHQKEWQIYEKSTSEKIKAADRFRQEGNEAYRKNNYGLASVHYRKALLQFDYTFADTPEEEKQVDDVKLPCLLNLAACKCQQEEWDEVLTQCRLALEVNPRSVKAFYRSGLAHLARDNFELAKDTLTSALEIEGKNPEVLAALRQLRKNMEDYKVRRREVAAAMVSGEGGEPTEADGAGEVPESDVLQCAATSEQDRTEASEDEADTSADEMPAEVESTLRKRRPHVGSSEAEAKEKEADVDEDAEEDAEALGLEQRKTLNCLLTAAACLGVVSVSACVLAFSSAG</sequence>
<evidence type="ECO:0000313" key="7">
    <source>
        <dbReference type="EMBL" id="CAE8617803.1"/>
    </source>
</evidence>
<dbReference type="OMA" id="KEWQIYE"/>
<comment type="caution">
    <text evidence="7">The sequence shown here is derived from an EMBL/GenBank/DDBJ whole genome shotgun (WGS) entry which is preliminary data.</text>
</comment>
<dbReference type="InterPro" id="IPR011990">
    <property type="entry name" value="TPR-like_helical_dom_sf"/>
</dbReference>
<dbReference type="GO" id="GO:0003755">
    <property type="term" value="F:peptidyl-prolyl cis-trans isomerase activity"/>
    <property type="evidence" value="ECO:0007669"/>
    <property type="project" value="UniProtKB-EC"/>
</dbReference>
<feature type="region of interest" description="Disordered" evidence="6">
    <location>
        <begin position="210"/>
        <end position="270"/>
    </location>
</feature>
<gene>
    <name evidence="7" type="ORF">PGLA1383_LOCUS35461</name>
</gene>
<dbReference type="EMBL" id="CAJNNV010026287">
    <property type="protein sequence ID" value="CAE8617803.1"/>
    <property type="molecule type" value="Genomic_DNA"/>
</dbReference>